<dbReference type="PANTHER" id="PTHR31363">
    <property type="entry name" value="TRAF3-INTERACTING PROTEIN 1"/>
    <property type="match status" value="1"/>
</dbReference>
<evidence type="ECO:0000256" key="4">
    <source>
        <dbReference type="ARBA" id="ARBA00022794"/>
    </source>
</evidence>
<reference evidence="13" key="1">
    <citation type="submission" date="2018-11" db="EMBL/GenBank/DDBJ databases">
        <authorList>
            <person name="Alioto T."/>
            <person name="Alioto T."/>
        </authorList>
    </citation>
    <scope>NUCLEOTIDE SEQUENCE</scope>
</reference>
<dbReference type="PANTHER" id="PTHR31363:SF0">
    <property type="entry name" value="TRAF3-INTERACTING PROTEIN 1"/>
    <property type="match status" value="1"/>
</dbReference>
<evidence type="ECO:0000256" key="2">
    <source>
        <dbReference type="ARBA" id="ARBA00004430"/>
    </source>
</evidence>
<feature type="compositionally biased region" description="Basic residues" evidence="10">
    <location>
        <begin position="303"/>
        <end position="315"/>
    </location>
</feature>
<evidence type="ECO:0000259" key="12">
    <source>
        <dbReference type="Pfam" id="PF17749"/>
    </source>
</evidence>
<dbReference type="InterPro" id="IPR018799">
    <property type="entry name" value="TRAF3IP1"/>
</dbReference>
<evidence type="ECO:0000256" key="8">
    <source>
        <dbReference type="ARBA" id="ARBA00043971"/>
    </source>
</evidence>
<evidence type="ECO:0000313" key="13">
    <source>
        <dbReference type="EMBL" id="VDI23418.1"/>
    </source>
</evidence>
<dbReference type="AlphaFoldDB" id="A0A8B6DSC2"/>
<evidence type="ECO:0000256" key="5">
    <source>
        <dbReference type="ARBA" id="ARBA00023054"/>
    </source>
</evidence>
<dbReference type="InterPro" id="IPR041476">
    <property type="entry name" value="TRAF3IP1_C"/>
</dbReference>
<feature type="compositionally biased region" description="Polar residues" evidence="10">
    <location>
        <begin position="430"/>
        <end position="445"/>
    </location>
</feature>
<gene>
    <name evidence="13" type="ORF">MGAL_10B015302</name>
</gene>
<feature type="domain" description="TRAF3-interacting protein 1 C-terminal" evidence="12">
    <location>
        <begin position="595"/>
        <end position="747"/>
    </location>
</feature>
<comment type="caution">
    <text evidence="13">The sequence shown here is derived from an EMBL/GenBank/DDBJ whole genome shotgun (WGS) entry which is preliminary data.</text>
</comment>
<feature type="domain" description="TRAF3-interacting protein 1 N-terminal" evidence="11">
    <location>
        <begin position="7"/>
        <end position="116"/>
    </location>
</feature>
<feature type="compositionally biased region" description="Acidic residues" evidence="10">
    <location>
        <begin position="561"/>
        <end position="572"/>
    </location>
</feature>
<protein>
    <recommendedName>
        <fullName evidence="9">TRAF3-interacting protein 1</fullName>
    </recommendedName>
</protein>
<dbReference type="GO" id="GO:0048513">
    <property type="term" value="P:animal organ development"/>
    <property type="evidence" value="ECO:0007669"/>
    <property type="project" value="UniProtKB-ARBA"/>
</dbReference>
<dbReference type="GO" id="GO:0070507">
    <property type="term" value="P:regulation of microtubule cytoskeleton organization"/>
    <property type="evidence" value="ECO:0007669"/>
    <property type="project" value="TreeGrafter"/>
</dbReference>
<dbReference type="GO" id="GO:0008017">
    <property type="term" value="F:microtubule binding"/>
    <property type="evidence" value="ECO:0007669"/>
    <property type="project" value="InterPro"/>
</dbReference>
<name>A0A8B6DSC2_MYTGA</name>
<dbReference type="GO" id="GO:0036064">
    <property type="term" value="C:ciliary basal body"/>
    <property type="evidence" value="ECO:0007669"/>
    <property type="project" value="TreeGrafter"/>
</dbReference>
<accession>A0A8B6DSC2</accession>
<organism evidence="13 14">
    <name type="scientific">Mytilus galloprovincialis</name>
    <name type="common">Mediterranean mussel</name>
    <dbReference type="NCBI Taxonomy" id="29158"/>
    <lineage>
        <taxon>Eukaryota</taxon>
        <taxon>Metazoa</taxon>
        <taxon>Spiralia</taxon>
        <taxon>Lophotrochozoa</taxon>
        <taxon>Mollusca</taxon>
        <taxon>Bivalvia</taxon>
        <taxon>Autobranchia</taxon>
        <taxon>Pteriomorphia</taxon>
        <taxon>Mytilida</taxon>
        <taxon>Mytiloidea</taxon>
        <taxon>Mytilidae</taxon>
        <taxon>Mytilinae</taxon>
        <taxon>Mytilus</taxon>
    </lineage>
</organism>
<dbReference type="GO" id="GO:0048731">
    <property type="term" value="P:system development"/>
    <property type="evidence" value="ECO:0007669"/>
    <property type="project" value="UniProtKB-ARBA"/>
</dbReference>
<feature type="compositionally biased region" description="Basic and acidic residues" evidence="10">
    <location>
        <begin position="316"/>
        <end position="330"/>
    </location>
</feature>
<dbReference type="GO" id="GO:0005930">
    <property type="term" value="C:axoneme"/>
    <property type="evidence" value="ECO:0007669"/>
    <property type="project" value="UniProtKB-SubCell"/>
</dbReference>
<evidence type="ECO:0000256" key="1">
    <source>
        <dbReference type="ARBA" id="ARBA00004120"/>
    </source>
</evidence>
<evidence type="ECO:0000313" key="14">
    <source>
        <dbReference type="Proteomes" id="UP000596742"/>
    </source>
</evidence>
<keyword evidence="3" id="KW-0963">Cytoplasm</keyword>
<evidence type="ECO:0000259" key="11">
    <source>
        <dbReference type="Pfam" id="PF10243"/>
    </source>
</evidence>
<dbReference type="OrthoDB" id="10258914at2759"/>
<keyword evidence="14" id="KW-1185">Reference proteome</keyword>
<dbReference type="InterPro" id="IPR042576">
    <property type="entry name" value="TRAF3IP1_N_sf"/>
</dbReference>
<comment type="subcellular location">
    <subcellularLocation>
        <location evidence="2">Cytoplasm</location>
        <location evidence="2">Cytoskeleton</location>
        <location evidence="2">Cilium axoneme</location>
    </subcellularLocation>
    <subcellularLocation>
        <location evidence="1">Cytoplasm</location>
        <location evidence="1">Cytoskeleton</location>
        <location evidence="1">Cilium basal body</location>
    </subcellularLocation>
</comment>
<keyword evidence="7" id="KW-0966">Cell projection</keyword>
<sequence>MSLDPKIVKKTQDSLGKIIKKPPLTDKLLGKPPFRFLHDIMTSVIKTTGFMKGLFTEAEMNSENVKDRDSKVAFLQKAVDMVAIATKKSMSVKPAKIVAGHEPEKTNEFLQLLATAINANADNGAIVDKVLNKAGDTAEEPKKEKPKEEKKRESREKDERRSKDDRKEKDERREKDERKDKDRRDRDRSRDKDDKGEKSRDRDREERRRDREDRHKDKDDKHRDREKRHRDRDEEKERRRKRAPVKKEDTFAEFLTADDDGNTSCSSTDLIAGFAEDVNKKSDSSGPGESNSGDRVDSQKSSRANRPRGAKPRSKGKADLDKENSEKNSETVENEVAPASKVPKKKRKSGTKSRMAMRDQESEPNITSPQKKPSKIPVKLDKEGNRSPPKSRLGRRRSSSDKLPQPHYPSSPVKGKLSRRKSKDLHIGNSWANAKNNESSTSPNPTLEKEEEAGKENEPALMNGGEAESEQPQRVARPTSAKGSRRRHGEDEPKRQIQASTEPSMGEADLPPQVVASRKAGRPSSARPAPPRRKEQTMVENEPAMRLGSGQPTNVIVDDGQNSDDEEDETFVVEETAPPPPDSDQALSRPLEDGDDEDHGGLVKKILETKKELEGPQQTKKTEIERSGMSDAQRRKQREQVQKEVDKLRGSIQTLTRSANPLGKIMDYVQEDLDSMQKELQRWKTENKEHQVGLKREKGVTDKAVEPLKAQLSEVDQAIKDQLDLIAATKSNIARNDQKIDKLLQSVTRS</sequence>
<evidence type="ECO:0000256" key="3">
    <source>
        <dbReference type="ARBA" id="ARBA00022490"/>
    </source>
</evidence>
<feature type="compositionally biased region" description="Basic residues" evidence="10">
    <location>
        <begin position="342"/>
        <end position="351"/>
    </location>
</feature>
<dbReference type="Gene3D" id="1.10.418.50">
    <property type="entry name" value="Microtubule-binding protein MIP-T3"/>
    <property type="match status" value="1"/>
</dbReference>
<feature type="region of interest" description="Disordered" evidence="10">
    <location>
        <begin position="137"/>
        <end position="646"/>
    </location>
</feature>
<dbReference type="GO" id="GO:0030992">
    <property type="term" value="C:intraciliary transport particle B"/>
    <property type="evidence" value="ECO:0007669"/>
    <property type="project" value="TreeGrafter"/>
</dbReference>
<dbReference type="GO" id="GO:0042073">
    <property type="term" value="P:intraciliary transport"/>
    <property type="evidence" value="ECO:0007669"/>
    <property type="project" value="TreeGrafter"/>
</dbReference>
<evidence type="ECO:0000256" key="10">
    <source>
        <dbReference type="SAM" id="MobiDB-lite"/>
    </source>
</evidence>
<keyword evidence="5" id="KW-0175">Coiled coil</keyword>
<feature type="compositionally biased region" description="Basic and acidic residues" evidence="10">
    <location>
        <begin position="139"/>
        <end position="223"/>
    </location>
</feature>
<dbReference type="FunFam" id="1.10.418.50:FF:000001">
    <property type="entry name" value="TRAF3-interacting protein 1 isoform X1"/>
    <property type="match status" value="1"/>
</dbReference>
<feature type="compositionally biased region" description="Low complexity" evidence="10">
    <location>
        <begin position="516"/>
        <end position="527"/>
    </location>
</feature>
<evidence type="ECO:0000256" key="7">
    <source>
        <dbReference type="ARBA" id="ARBA00023273"/>
    </source>
</evidence>
<proteinExistence type="inferred from homology"/>
<keyword evidence="4" id="KW-0970">Cilium biogenesis/degradation</keyword>
<dbReference type="EMBL" id="UYJE01003924">
    <property type="protein sequence ID" value="VDI23418.1"/>
    <property type="molecule type" value="Genomic_DNA"/>
</dbReference>
<keyword evidence="6" id="KW-0206">Cytoskeleton</keyword>
<dbReference type="Proteomes" id="UP000596742">
    <property type="component" value="Unassembled WGS sequence"/>
</dbReference>
<comment type="similarity">
    <text evidence="8">Belongs to the TRAF3IP1 family.</text>
</comment>
<evidence type="ECO:0000256" key="6">
    <source>
        <dbReference type="ARBA" id="ARBA00023212"/>
    </source>
</evidence>
<dbReference type="GO" id="GO:0060271">
    <property type="term" value="P:cilium assembly"/>
    <property type="evidence" value="ECO:0007669"/>
    <property type="project" value="TreeGrafter"/>
</dbReference>
<dbReference type="Pfam" id="PF10243">
    <property type="entry name" value="MIP-T3"/>
    <property type="match status" value="1"/>
</dbReference>
<dbReference type="InterPro" id="IPR040468">
    <property type="entry name" value="TRAF3IP1_N"/>
</dbReference>
<feature type="compositionally biased region" description="Basic and acidic residues" evidence="10">
    <location>
        <begin position="599"/>
        <end position="646"/>
    </location>
</feature>
<evidence type="ECO:0000256" key="9">
    <source>
        <dbReference type="ARBA" id="ARBA00070492"/>
    </source>
</evidence>
<dbReference type="Pfam" id="PF17749">
    <property type="entry name" value="MIP-T3_C"/>
    <property type="match status" value="1"/>
</dbReference>